<gene>
    <name evidence="7" type="ORF">DFW101_0030</name>
</gene>
<dbReference type="Pfam" id="PF13237">
    <property type="entry name" value="Fer4_10"/>
    <property type="match status" value="1"/>
</dbReference>
<organism evidence="7 8">
    <name type="scientific">Solidesulfovibrio carbinoliphilus subsp. oakridgensis</name>
    <dbReference type="NCBI Taxonomy" id="694327"/>
    <lineage>
        <taxon>Bacteria</taxon>
        <taxon>Pseudomonadati</taxon>
        <taxon>Thermodesulfobacteriota</taxon>
        <taxon>Desulfovibrionia</taxon>
        <taxon>Desulfovibrionales</taxon>
        <taxon>Desulfovibrionaceae</taxon>
        <taxon>Solidesulfovibrio</taxon>
    </lineage>
</organism>
<dbReference type="PROSITE" id="PS51379">
    <property type="entry name" value="4FE4S_FER_2"/>
    <property type="match status" value="2"/>
</dbReference>
<dbReference type="HOGENOM" id="CLU_1945311_0_0_7"/>
<reference evidence="8" key="1">
    <citation type="journal article" date="2015" name="Genome Announc.">
        <title>High-Quality Draft Genome Sequence of Desulfovibrio carbinoliphilus FW-101-2B, an Organic Acid-Oxidizing Sulfate-Reducing Bacterium Isolated from Uranium(VI)-Contaminated Groundwater.</title>
        <authorList>
            <person name="Ramsay B.D."/>
            <person name="Hwang C."/>
            <person name="Woo H.L."/>
            <person name="Carroll S.L."/>
            <person name="Lucas S."/>
            <person name="Han J."/>
            <person name="Lapidus A.L."/>
            <person name="Cheng J.F."/>
            <person name="Goodwin L.A."/>
            <person name="Pitluck S."/>
            <person name="Peters L."/>
            <person name="Chertkov O."/>
            <person name="Held B."/>
            <person name="Detter J.C."/>
            <person name="Han C.S."/>
            <person name="Tapia R."/>
            <person name="Land M.L."/>
            <person name="Hauser L.J."/>
            <person name="Kyrpides N.C."/>
            <person name="Ivanova N.N."/>
            <person name="Mikhailova N."/>
            <person name="Pagani I."/>
            <person name="Woyke T."/>
            <person name="Arkin A.P."/>
            <person name="Dehal P."/>
            <person name="Chivian D."/>
            <person name="Criddle C.S."/>
            <person name="Wu W."/>
            <person name="Chakraborty R."/>
            <person name="Hazen T.C."/>
            <person name="Fields M.W."/>
        </authorList>
    </citation>
    <scope>NUCLEOTIDE SEQUENCE [LARGE SCALE GENOMIC DNA]</scope>
    <source>
        <strain evidence="8">FW-101-2B</strain>
    </source>
</reference>
<keyword evidence="4" id="KW-0411">Iron-sulfur</keyword>
<keyword evidence="8" id="KW-1185">Reference proteome</keyword>
<dbReference type="Proteomes" id="UP000004662">
    <property type="component" value="Chromosome"/>
</dbReference>
<proteinExistence type="predicted"/>
<feature type="domain" description="4Fe-4S ferredoxin-type" evidence="6">
    <location>
        <begin position="9"/>
        <end position="38"/>
    </location>
</feature>
<accession>G7QC12</accession>
<dbReference type="PROSITE" id="PS00198">
    <property type="entry name" value="4FE4S_FER_1"/>
    <property type="match status" value="1"/>
</dbReference>
<dbReference type="Gene3D" id="3.30.70.20">
    <property type="match status" value="1"/>
</dbReference>
<dbReference type="eggNOG" id="COG1146">
    <property type="taxonomic scope" value="Bacteria"/>
</dbReference>
<evidence type="ECO:0000256" key="3">
    <source>
        <dbReference type="ARBA" id="ARBA00023004"/>
    </source>
</evidence>
<dbReference type="EMBL" id="CM001368">
    <property type="protein sequence ID" value="EHJ46047.1"/>
    <property type="molecule type" value="Genomic_DNA"/>
</dbReference>
<dbReference type="AlphaFoldDB" id="G7QC12"/>
<dbReference type="GO" id="GO:0046872">
    <property type="term" value="F:metal ion binding"/>
    <property type="evidence" value="ECO:0007669"/>
    <property type="project" value="UniProtKB-KW"/>
</dbReference>
<feature type="region of interest" description="Disordered" evidence="5">
    <location>
        <begin position="73"/>
        <end position="129"/>
    </location>
</feature>
<feature type="compositionally biased region" description="Pro residues" evidence="5">
    <location>
        <begin position="101"/>
        <end position="118"/>
    </location>
</feature>
<dbReference type="PANTHER" id="PTHR43687:SF4">
    <property type="entry name" value="BLR5484 PROTEIN"/>
    <property type="match status" value="1"/>
</dbReference>
<evidence type="ECO:0000256" key="2">
    <source>
        <dbReference type="ARBA" id="ARBA00022723"/>
    </source>
</evidence>
<evidence type="ECO:0000256" key="1">
    <source>
        <dbReference type="ARBA" id="ARBA00022485"/>
    </source>
</evidence>
<evidence type="ECO:0000313" key="7">
    <source>
        <dbReference type="EMBL" id="EHJ46047.1"/>
    </source>
</evidence>
<evidence type="ECO:0000259" key="6">
    <source>
        <dbReference type="PROSITE" id="PS51379"/>
    </source>
</evidence>
<dbReference type="InterPro" id="IPR017896">
    <property type="entry name" value="4Fe4S_Fe-S-bd"/>
</dbReference>
<keyword evidence="3" id="KW-0408">Iron</keyword>
<dbReference type="InterPro" id="IPR050572">
    <property type="entry name" value="Fe-S_Ferredoxin"/>
</dbReference>
<dbReference type="SUPFAM" id="SSF54862">
    <property type="entry name" value="4Fe-4S ferredoxins"/>
    <property type="match status" value="1"/>
</dbReference>
<dbReference type="GO" id="GO:0051539">
    <property type="term" value="F:4 iron, 4 sulfur cluster binding"/>
    <property type="evidence" value="ECO:0007669"/>
    <property type="project" value="UniProtKB-KW"/>
</dbReference>
<dbReference type="RefSeq" id="WP_009179506.1">
    <property type="nucleotide sequence ID" value="NZ_CM001368.1"/>
</dbReference>
<evidence type="ECO:0000313" key="8">
    <source>
        <dbReference type="Proteomes" id="UP000004662"/>
    </source>
</evidence>
<evidence type="ECO:0000256" key="5">
    <source>
        <dbReference type="SAM" id="MobiDB-lite"/>
    </source>
</evidence>
<keyword evidence="1" id="KW-0004">4Fe-4S</keyword>
<sequence>MTESKTGRNRVIVYPDWCKGCGICVAFCPKQVLALGSDGKARVVAEEACINCGFCEPHCPDFAVMVVPPNGNGRCGPKSVEAAEPPSKPPPEFPSEAAPEAAPPPASETAPEPSPRPGGTPNGDKEGRP</sequence>
<feature type="domain" description="4Fe-4S ferredoxin-type" evidence="6">
    <location>
        <begin position="40"/>
        <end position="69"/>
    </location>
</feature>
<dbReference type="InterPro" id="IPR017900">
    <property type="entry name" value="4Fe4S_Fe_S_CS"/>
</dbReference>
<keyword evidence="2" id="KW-0479">Metal-binding</keyword>
<name>G7QC12_9BACT</name>
<evidence type="ECO:0000256" key="4">
    <source>
        <dbReference type="ARBA" id="ARBA00023014"/>
    </source>
</evidence>
<dbReference type="STRING" id="694327.DFW101_0030"/>
<dbReference type="OrthoDB" id="9803397at2"/>
<dbReference type="PANTHER" id="PTHR43687">
    <property type="entry name" value="ADENYLYLSULFATE REDUCTASE, BETA SUBUNIT"/>
    <property type="match status" value="1"/>
</dbReference>
<protein>
    <recommendedName>
        <fullName evidence="6">4Fe-4S ferredoxin-type domain-containing protein</fullName>
    </recommendedName>
</protein>